<dbReference type="OrthoDB" id="2199707at2"/>
<evidence type="ECO:0000256" key="1">
    <source>
        <dbReference type="SAM" id="SignalP"/>
    </source>
</evidence>
<feature type="signal peptide" evidence="1">
    <location>
        <begin position="1"/>
        <end position="17"/>
    </location>
</feature>
<dbReference type="PROSITE" id="PS51257">
    <property type="entry name" value="PROKAR_LIPOPROTEIN"/>
    <property type="match status" value="1"/>
</dbReference>
<dbReference type="RefSeq" id="WP_070788689.1">
    <property type="nucleotide sequence ID" value="NZ_MKIQ01000031.1"/>
</dbReference>
<dbReference type="AlphaFoldDB" id="A0A9Q5JF82"/>
<sequence>MKNTKILTLTFAVTVLAFGLAGCSKKETTTGQLVQESDTVVTTSDSSGNEAAGVESDFSTVGDFKEVATDGKNPKIKDTFTFDTNYTDNSWKNVEFSIDKAKVVDTEKYQENDDETTYTGALSLHYELKNDGDSEVKLHPESAVVILEDGTQVKAESFRNTLSSAFSKGKKEGYIQFKFNKSDSDDLSKIKEINVDFKGKTVGDDKEDVDHEYKADLNTTKDTADTTKETSN</sequence>
<keyword evidence="3" id="KW-1185">Reference proteome</keyword>
<evidence type="ECO:0008006" key="4">
    <source>
        <dbReference type="Google" id="ProtNLM"/>
    </source>
</evidence>
<reference evidence="3" key="1">
    <citation type="submission" date="2016-09" db="EMBL/GenBank/DDBJ databases">
        <title>Draft genome sequence of a novel species of the family Streptococcaceae isolated from flowers.</title>
        <authorList>
            <person name="Chuah L.-O."/>
            <person name="Yap K.-P."/>
            <person name="Thong K.L."/>
            <person name="Liong M.T."/>
            <person name="Ahmad R."/>
            <person name="Rusul G."/>
        </authorList>
    </citation>
    <scope>NUCLEOTIDE SEQUENCE [LARGE SCALE GENOMIC DNA]</scope>
    <source>
        <strain evidence="3">HibF3</strain>
    </source>
</reference>
<name>A0A9Q5JF82_9LACT</name>
<keyword evidence="1" id="KW-0732">Signal</keyword>
<feature type="chain" id="PRO_5040330411" description="DUF4352 domain-containing protein" evidence="1">
    <location>
        <begin position="18"/>
        <end position="232"/>
    </location>
</feature>
<evidence type="ECO:0000313" key="2">
    <source>
        <dbReference type="EMBL" id="OFI45725.1"/>
    </source>
</evidence>
<proteinExistence type="predicted"/>
<dbReference type="EMBL" id="MKIQ01000031">
    <property type="protein sequence ID" value="OFI45725.1"/>
    <property type="molecule type" value="Genomic_DNA"/>
</dbReference>
<protein>
    <recommendedName>
        <fullName evidence="4">DUF4352 domain-containing protein</fullName>
    </recommendedName>
</protein>
<gene>
    <name evidence="2" type="ORF">BG262_06930</name>
</gene>
<organism evidence="2 3">
    <name type="scientific">Floricoccus penangensis</name>
    <dbReference type="NCBI Taxonomy" id="1859475"/>
    <lineage>
        <taxon>Bacteria</taxon>
        <taxon>Bacillati</taxon>
        <taxon>Bacillota</taxon>
        <taxon>Bacilli</taxon>
        <taxon>Lactobacillales</taxon>
        <taxon>Streptococcaceae</taxon>
        <taxon>Floricoccus</taxon>
    </lineage>
</organism>
<comment type="caution">
    <text evidence="2">The sequence shown here is derived from an EMBL/GenBank/DDBJ whole genome shotgun (WGS) entry which is preliminary data.</text>
</comment>
<evidence type="ECO:0000313" key="3">
    <source>
        <dbReference type="Proteomes" id="UP000177273"/>
    </source>
</evidence>
<dbReference type="Proteomes" id="UP000177273">
    <property type="component" value="Unassembled WGS sequence"/>
</dbReference>
<accession>A0A9Q5JF82</accession>